<evidence type="ECO:0000313" key="1">
    <source>
        <dbReference type="EMBL" id="SVE09834.1"/>
    </source>
</evidence>
<sequence length="250" mass="29524">TMFRDGMLQSLAANIVDVDRQCYKPSILFINGEYWGIHNIRERTNTHFIETNYNIDIDNVDILVQKYGRVYASEGDLDQYNQLINFIELNDISLPENFNYIQTQVDINELLNYQILQIYASNGDWPQNNYKLWKPKSGNGKWRWIIHDMDAGFDVRDSHIITHSFTHNILIWAFYEYPDPALNGYGAWAKSFFHSLMSNSDYVNEFIQRFATHLNTIYNPERVIQVIDSLKSNLELEMPRHLARWENSDP</sequence>
<protein>
    <submittedName>
        <fullName evidence="1">Uncharacterized protein</fullName>
    </submittedName>
</protein>
<feature type="non-terminal residue" evidence="1">
    <location>
        <position position="1"/>
    </location>
</feature>
<dbReference type="EMBL" id="UINC01193973">
    <property type="protein sequence ID" value="SVE09834.1"/>
    <property type="molecule type" value="Genomic_DNA"/>
</dbReference>
<dbReference type="AlphaFoldDB" id="A0A383AQ66"/>
<accession>A0A383AQ66</accession>
<dbReference type="Pfam" id="PF08757">
    <property type="entry name" value="CotH"/>
    <property type="match status" value="1"/>
</dbReference>
<feature type="non-terminal residue" evidence="1">
    <location>
        <position position="250"/>
    </location>
</feature>
<reference evidence="1" key="1">
    <citation type="submission" date="2018-05" db="EMBL/GenBank/DDBJ databases">
        <authorList>
            <person name="Lanie J.A."/>
            <person name="Ng W.-L."/>
            <person name="Kazmierczak K.M."/>
            <person name="Andrzejewski T.M."/>
            <person name="Davidsen T.M."/>
            <person name="Wayne K.J."/>
            <person name="Tettelin H."/>
            <person name="Glass J.I."/>
            <person name="Rusch D."/>
            <person name="Podicherti R."/>
            <person name="Tsui H.-C.T."/>
            <person name="Winkler M.E."/>
        </authorList>
    </citation>
    <scope>NUCLEOTIDE SEQUENCE</scope>
</reference>
<name>A0A383AQ66_9ZZZZ</name>
<dbReference type="InterPro" id="IPR014867">
    <property type="entry name" value="Spore_coat_CotH_CotH2/3/7"/>
</dbReference>
<gene>
    <name evidence="1" type="ORF">METZ01_LOCUS462688</name>
</gene>
<proteinExistence type="predicted"/>
<organism evidence="1">
    <name type="scientific">marine metagenome</name>
    <dbReference type="NCBI Taxonomy" id="408172"/>
    <lineage>
        <taxon>unclassified sequences</taxon>
        <taxon>metagenomes</taxon>
        <taxon>ecological metagenomes</taxon>
    </lineage>
</organism>